<dbReference type="RefSeq" id="WP_271927186.1">
    <property type="nucleotide sequence ID" value="NZ_JAQNDO010000001.1"/>
</dbReference>
<sequence>MNVLDPVADLQEPVEDLQEPVADLQEAASDPLAPVEGSPLGAGL</sequence>
<reference evidence="2 3" key="1">
    <citation type="submission" date="2022-11" db="EMBL/GenBank/DDBJ databases">
        <title>Minimal conservation of predation-associated metabolite biosynthetic gene clusters underscores biosynthetic potential of Myxococcota including descriptions for ten novel species: Archangium lansinium sp. nov., Myxococcus landrumus sp. nov., Nannocystis bai.</title>
        <authorList>
            <person name="Ahearne A."/>
            <person name="Stevens C."/>
            <person name="Dowd S."/>
        </authorList>
    </citation>
    <scope>NUCLEOTIDE SEQUENCE [LARGE SCALE GENOMIC DNA]</scope>
    <source>
        <strain evidence="2 3">RJM3</strain>
    </source>
</reference>
<keyword evidence="3" id="KW-1185">Reference proteome</keyword>
<evidence type="ECO:0000313" key="2">
    <source>
        <dbReference type="EMBL" id="MDC0748306.1"/>
    </source>
</evidence>
<protein>
    <submittedName>
        <fullName evidence="2">Uncharacterized protein</fullName>
    </submittedName>
</protein>
<evidence type="ECO:0000256" key="1">
    <source>
        <dbReference type="SAM" id="MobiDB-lite"/>
    </source>
</evidence>
<accession>A0ABT5F2T1</accession>
<name>A0ABT5F2T1_9BACT</name>
<organism evidence="2 3">
    <name type="scientific">Polyangium mundeleinium</name>
    <dbReference type="NCBI Taxonomy" id="2995306"/>
    <lineage>
        <taxon>Bacteria</taxon>
        <taxon>Pseudomonadati</taxon>
        <taxon>Myxococcota</taxon>
        <taxon>Polyangia</taxon>
        <taxon>Polyangiales</taxon>
        <taxon>Polyangiaceae</taxon>
        <taxon>Polyangium</taxon>
    </lineage>
</organism>
<comment type="caution">
    <text evidence="2">The sequence shown here is derived from an EMBL/GenBank/DDBJ whole genome shotgun (WGS) entry which is preliminary data.</text>
</comment>
<proteinExistence type="predicted"/>
<feature type="region of interest" description="Disordered" evidence="1">
    <location>
        <begin position="22"/>
        <end position="44"/>
    </location>
</feature>
<dbReference type="EMBL" id="JAQNDO010000001">
    <property type="protein sequence ID" value="MDC0748306.1"/>
    <property type="molecule type" value="Genomic_DNA"/>
</dbReference>
<gene>
    <name evidence="2" type="ORF">POL67_43670</name>
</gene>
<dbReference type="Proteomes" id="UP001221411">
    <property type="component" value="Unassembled WGS sequence"/>
</dbReference>
<evidence type="ECO:0000313" key="3">
    <source>
        <dbReference type="Proteomes" id="UP001221411"/>
    </source>
</evidence>